<sequence length="714" mass="80290">MRRFFSKKLTEAFQSSQRGSSVEPGSSSDSWRAGLCPPCSILSNVPKALAQWDKGWQFDRKNPIIRRRDRWPGLPNLASSGRAGCGFCRLVHQGFHVRGESGPRDRDSSSPYTGDVDIRVLMIMARDHRILGIYVEITGPNTLWERPLSVASISFIPSCSNPLGKGMFFQNPAQTQVLTAKNVAFLRKSILACLSNCHPPRAADFIPSRLLDLQSVPLDGTLRLVITSELAPAESQAIRYAALSYCWGEAADASTQSVTTARNIHERRRSIACGTLSPVIRDAVSACVSLQIRHLWIDCLCILQGSESSARADWEAESERMTDIFRGSFLTICTPSSTSCNQGFLLRDPQPSIKITTSSSLLPSSPNLEYNITQLSRNLCFSHFDRYYAYERDYSESRWSERAWVLQEDRFSTRKVIFGPSLLHFRCPNGSHCENGVSSHTEADEFQDGAALGNLTFTSFNVAVSNFATRAITNSNDRLPAMAGFARDVFLKTGSDYVAGLWRKNIHRDLMFGVQETTATMEQRIAELRSRGCAPSSVPSWSWLAHTLPLNQSRRVISYSVFPDKAEYEGIWFNIRRKGKSQFGDIEFASIFLRTHMVAMPFITDSVTGSILDFPLHPGLSYSDERDPDRPYALNYTFDIDFHHRFLPYQYGQGMELALVGSEDDFNFYGLVLLPAGMPGRYYRIGRFRFAEGYHGRQSLLAKFPWNIKTVEVL</sequence>
<keyword evidence="3" id="KW-1185">Reference proteome</keyword>
<dbReference type="PANTHER" id="PTHR33112:SF16">
    <property type="entry name" value="HETEROKARYON INCOMPATIBILITY DOMAIN-CONTAINING PROTEIN"/>
    <property type="match status" value="1"/>
</dbReference>
<comment type="caution">
    <text evidence="2">The sequence shown here is derived from an EMBL/GenBank/DDBJ whole genome shotgun (WGS) entry which is preliminary data.</text>
</comment>
<name>A0AA40CV18_9PEZI</name>
<evidence type="ECO:0000259" key="1">
    <source>
        <dbReference type="Pfam" id="PF06985"/>
    </source>
</evidence>
<dbReference type="Proteomes" id="UP001174936">
    <property type="component" value="Unassembled WGS sequence"/>
</dbReference>
<organism evidence="2 3">
    <name type="scientific">Cercophora newfieldiana</name>
    <dbReference type="NCBI Taxonomy" id="92897"/>
    <lineage>
        <taxon>Eukaryota</taxon>
        <taxon>Fungi</taxon>
        <taxon>Dikarya</taxon>
        <taxon>Ascomycota</taxon>
        <taxon>Pezizomycotina</taxon>
        <taxon>Sordariomycetes</taxon>
        <taxon>Sordariomycetidae</taxon>
        <taxon>Sordariales</taxon>
        <taxon>Lasiosphaeriaceae</taxon>
        <taxon>Cercophora</taxon>
    </lineage>
</organism>
<dbReference type="Pfam" id="PF06985">
    <property type="entry name" value="HET"/>
    <property type="match status" value="1"/>
</dbReference>
<gene>
    <name evidence="2" type="ORF">B0T16DRAFT_102725</name>
</gene>
<dbReference type="EMBL" id="JAULSV010000002">
    <property type="protein sequence ID" value="KAK0652536.1"/>
    <property type="molecule type" value="Genomic_DNA"/>
</dbReference>
<reference evidence="2" key="1">
    <citation type="submission" date="2023-06" db="EMBL/GenBank/DDBJ databases">
        <title>Genome-scale phylogeny and comparative genomics of the fungal order Sordariales.</title>
        <authorList>
            <consortium name="Lawrence Berkeley National Laboratory"/>
            <person name="Hensen N."/>
            <person name="Bonometti L."/>
            <person name="Westerberg I."/>
            <person name="Brannstrom I.O."/>
            <person name="Guillou S."/>
            <person name="Cros-Aarteil S."/>
            <person name="Calhoun S."/>
            <person name="Haridas S."/>
            <person name="Kuo A."/>
            <person name="Mondo S."/>
            <person name="Pangilinan J."/>
            <person name="Riley R."/>
            <person name="Labutti K."/>
            <person name="Andreopoulos B."/>
            <person name="Lipzen A."/>
            <person name="Chen C."/>
            <person name="Yanf M."/>
            <person name="Daum C."/>
            <person name="Ng V."/>
            <person name="Clum A."/>
            <person name="Steindorff A."/>
            <person name="Ohm R."/>
            <person name="Martin F."/>
            <person name="Silar P."/>
            <person name="Natvig D."/>
            <person name="Lalanne C."/>
            <person name="Gautier V."/>
            <person name="Ament-Velasquez S.L."/>
            <person name="Kruys A."/>
            <person name="Hutchinson M.I."/>
            <person name="Powell A.J."/>
            <person name="Barry K."/>
            <person name="Miller A.N."/>
            <person name="Grigoriev I.V."/>
            <person name="Debuchy R."/>
            <person name="Gladieux P."/>
            <person name="Thoren M.H."/>
            <person name="Johannesson H."/>
        </authorList>
    </citation>
    <scope>NUCLEOTIDE SEQUENCE</scope>
    <source>
        <strain evidence="2">SMH2532-1</strain>
    </source>
</reference>
<accession>A0AA40CV18</accession>
<dbReference type="AlphaFoldDB" id="A0AA40CV18"/>
<dbReference type="InterPro" id="IPR010730">
    <property type="entry name" value="HET"/>
</dbReference>
<evidence type="ECO:0000313" key="2">
    <source>
        <dbReference type="EMBL" id="KAK0652536.1"/>
    </source>
</evidence>
<proteinExistence type="predicted"/>
<protein>
    <submittedName>
        <fullName evidence="2">Heterokaryon incompatibility protein-domain-containing protein</fullName>
    </submittedName>
</protein>
<dbReference type="PANTHER" id="PTHR33112">
    <property type="entry name" value="DOMAIN PROTEIN, PUTATIVE-RELATED"/>
    <property type="match status" value="1"/>
</dbReference>
<feature type="domain" description="Heterokaryon incompatibility" evidence="1">
    <location>
        <begin position="240"/>
        <end position="408"/>
    </location>
</feature>
<evidence type="ECO:0000313" key="3">
    <source>
        <dbReference type="Proteomes" id="UP001174936"/>
    </source>
</evidence>